<evidence type="ECO:0000259" key="3">
    <source>
        <dbReference type="Pfam" id="PF22041"/>
    </source>
</evidence>
<evidence type="ECO:0000259" key="2">
    <source>
        <dbReference type="Pfam" id="PF13409"/>
    </source>
</evidence>
<dbReference type="OrthoDB" id="4951845at2759"/>
<dbReference type="SUPFAM" id="SSF81995">
    <property type="entry name" value="beta-sandwich domain of Sec23/24"/>
    <property type="match status" value="1"/>
</dbReference>
<dbReference type="OMA" id="RAGVSCW"/>
<reference evidence="4 5" key="1">
    <citation type="submission" date="2008-03" db="EMBL/GenBank/DDBJ databases">
        <title>The Genome Sequence of Verticillium dahliae VdLs.17.</title>
        <authorList>
            <consortium name="The Broad Institute Genome Sequencing Platform"/>
            <person name="Ma L.-J.J."/>
            <person name="Klosterman S.J."/>
            <person name="Subbarao K."/>
            <person name="Dobinson K."/>
            <person name="Veronese P."/>
            <person name="Kang S."/>
            <person name="Gold S.E."/>
            <person name="Young S."/>
            <person name="Jaffe D."/>
            <person name="Gnerre S."/>
            <person name="Berlin A."/>
            <person name="Heiman D."/>
            <person name="Hepburn T."/>
            <person name="Sykes S."/>
            <person name="Alvarado L."/>
            <person name="Kodira C.D."/>
            <person name="Lander E."/>
            <person name="Galagan J."/>
            <person name="Nusbaum C."/>
            <person name="Birren B."/>
        </authorList>
    </citation>
    <scope>NUCLEOTIDE SEQUENCE [LARGE SCALE GENOMIC DNA]</scope>
    <source>
        <strain evidence="5">VdLs.17 / ATCC MYA-4575 / FGSC 10137</strain>
    </source>
</reference>
<organism evidence="4 5">
    <name type="scientific">Verticillium dahliae (strain VdLs.17 / ATCC MYA-4575 / FGSC 10137)</name>
    <name type="common">Verticillium wilt</name>
    <dbReference type="NCBI Taxonomy" id="498257"/>
    <lineage>
        <taxon>Eukaryota</taxon>
        <taxon>Fungi</taxon>
        <taxon>Dikarya</taxon>
        <taxon>Ascomycota</taxon>
        <taxon>Pezizomycotina</taxon>
        <taxon>Sordariomycetes</taxon>
        <taxon>Hypocreomycetidae</taxon>
        <taxon>Glomerellales</taxon>
        <taxon>Plectosphaerellaceae</taxon>
        <taxon>Verticillium</taxon>
    </lineage>
</organism>
<dbReference type="RefSeq" id="XP_009654620.1">
    <property type="nucleotide sequence ID" value="XM_009656325.1"/>
</dbReference>
<dbReference type="Gene3D" id="3.40.30.10">
    <property type="entry name" value="Glutaredoxin"/>
    <property type="match status" value="1"/>
</dbReference>
<dbReference type="SUPFAM" id="SSF47616">
    <property type="entry name" value="GST C-terminal domain-like"/>
    <property type="match status" value="1"/>
</dbReference>
<dbReference type="AlphaFoldDB" id="G2XAT9"/>
<feature type="compositionally biased region" description="Low complexity" evidence="1">
    <location>
        <begin position="70"/>
        <end position="96"/>
    </location>
</feature>
<dbReference type="InterPro" id="IPR052145">
    <property type="entry name" value="Mediator/Homeobox_domain"/>
</dbReference>
<dbReference type="Pfam" id="PF22041">
    <property type="entry name" value="GST_C_7"/>
    <property type="match status" value="1"/>
</dbReference>
<dbReference type="eggNOG" id="ENOG502QQN3">
    <property type="taxonomic scope" value="Eukaryota"/>
</dbReference>
<proteinExistence type="predicted"/>
<feature type="region of interest" description="Disordered" evidence="1">
    <location>
        <begin position="68"/>
        <end position="96"/>
    </location>
</feature>
<dbReference type="PANTHER" id="PTHR24330:SF19">
    <property type="entry name" value="MEDIATOR OF RNA POLYMERASE II TRANSCRIPTION SUBUNIT 29"/>
    <property type="match status" value="1"/>
</dbReference>
<dbReference type="InterPro" id="IPR004045">
    <property type="entry name" value="Glutathione_S-Trfase_N"/>
</dbReference>
<dbReference type="KEGG" id="vda:VDAG_07420"/>
<dbReference type="HOGENOM" id="CLU_011226_4_1_1"/>
<dbReference type="SUPFAM" id="SSF52833">
    <property type="entry name" value="Thioredoxin-like"/>
    <property type="match status" value="1"/>
</dbReference>
<sequence length="373" mass="41962">MFIMVYRVPRALVSSNDLLGQGAWKQALVLLFRRLASREKRSARLCLTLRHDPHELCCRLHTAQRRQQQQEHQQQHQQQQQQQHQQQQQQQHQQQQHAMSAPITFYDIGLRPPAAKNCCSPNPWKTRFALNFKALAHTTKWVALPDIVNLRTTLQVAPTRKFADGSDFFTLPIIEDASTGTTLGDSLDIAVYLQQTYPSAGDGDLFPDQPLDYAFDPAEGLLVPLSAVRDSPYPAYATFNVHVDGAFTAHTQLTTVGFPFDPANEAATKAIFVDRARPYMTAWEDFALRGDDRARMLASFEATLAPLAVLYGRDAAGPFLLGARASYADFIVGAWLRMFDVTLPAEEWQQVRGWHGGIFGRLHDGLQAYAEVK</sequence>
<dbReference type="InterPro" id="IPR036282">
    <property type="entry name" value="Glutathione-S-Trfase_C_sf"/>
</dbReference>
<evidence type="ECO:0000256" key="1">
    <source>
        <dbReference type="SAM" id="MobiDB-lite"/>
    </source>
</evidence>
<dbReference type="Gene3D" id="1.20.1050.10">
    <property type="match status" value="1"/>
</dbReference>
<name>G2XAT9_VERDV</name>
<evidence type="ECO:0000313" key="5">
    <source>
        <dbReference type="Proteomes" id="UP000001611"/>
    </source>
</evidence>
<dbReference type="PANTHER" id="PTHR24330">
    <property type="entry name" value="HOMEOBOX PROTEIN BARH-LIKE"/>
    <property type="match status" value="1"/>
</dbReference>
<gene>
    <name evidence="4" type="ORF">VDAG_07420</name>
</gene>
<feature type="domain" description="GST N-terminal" evidence="2">
    <location>
        <begin position="120"/>
        <end position="194"/>
    </location>
</feature>
<reference evidence="5" key="2">
    <citation type="journal article" date="2011" name="PLoS Pathog.">
        <title>Comparative genomics yields insights into niche adaptation of plant vascular wilt pathogens.</title>
        <authorList>
            <person name="Klosterman S.J."/>
            <person name="Subbarao K.V."/>
            <person name="Kang S."/>
            <person name="Veronese P."/>
            <person name="Gold S.E."/>
            <person name="Thomma B.P.H.J."/>
            <person name="Chen Z."/>
            <person name="Henrissat B."/>
            <person name="Lee Y.-H."/>
            <person name="Park J."/>
            <person name="Garcia-Pedrajas M.D."/>
            <person name="Barbara D.J."/>
            <person name="Anchieta A."/>
            <person name="de Jonge R."/>
            <person name="Santhanam P."/>
            <person name="Maruthachalam K."/>
            <person name="Atallah Z."/>
            <person name="Amyotte S.G."/>
            <person name="Paz Z."/>
            <person name="Inderbitzin P."/>
            <person name="Hayes R.J."/>
            <person name="Heiman D.I."/>
            <person name="Young S."/>
            <person name="Zeng Q."/>
            <person name="Engels R."/>
            <person name="Galagan J."/>
            <person name="Cuomo C.A."/>
            <person name="Dobinson K.F."/>
            <person name="Ma L.-J."/>
        </authorList>
    </citation>
    <scope>NUCLEOTIDE SEQUENCE [LARGE SCALE GENOMIC DNA]</scope>
    <source>
        <strain evidence="5">VdLs.17 / ATCC MYA-4575 / FGSC 10137</strain>
    </source>
</reference>
<accession>G2XAT9</accession>
<dbReference type="Proteomes" id="UP000001611">
    <property type="component" value="Unassembled WGS sequence"/>
</dbReference>
<protein>
    <submittedName>
        <fullName evidence="4">Uncharacterized protein</fullName>
    </submittedName>
</protein>
<dbReference type="InterPro" id="IPR036249">
    <property type="entry name" value="Thioredoxin-like_sf"/>
</dbReference>
<dbReference type="InParanoid" id="G2XAT9"/>
<dbReference type="Pfam" id="PF13409">
    <property type="entry name" value="GST_N_2"/>
    <property type="match status" value="1"/>
</dbReference>
<dbReference type="InterPro" id="IPR054416">
    <property type="entry name" value="GST_UstS-like_C"/>
</dbReference>
<feature type="domain" description="Glutathione S-transferase UstS-like C-terminal" evidence="3">
    <location>
        <begin position="282"/>
        <end position="369"/>
    </location>
</feature>
<evidence type="ECO:0000313" key="4">
    <source>
        <dbReference type="EMBL" id="EGY16256.1"/>
    </source>
</evidence>
<dbReference type="GeneID" id="20708883"/>
<keyword evidence="5" id="KW-1185">Reference proteome</keyword>
<dbReference type="EMBL" id="DS572710">
    <property type="protein sequence ID" value="EGY16256.1"/>
    <property type="molecule type" value="Genomic_DNA"/>
</dbReference>